<gene>
    <name evidence="1" type="ORF">TELCIR_12343</name>
</gene>
<organism evidence="1 2">
    <name type="scientific">Teladorsagia circumcincta</name>
    <name type="common">Brown stomach worm</name>
    <name type="synonym">Ostertagia circumcincta</name>
    <dbReference type="NCBI Taxonomy" id="45464"/>
    <lineage>
        <taxon>Eukaryota</taxon>
        <taxon>Metazoa</taxon>
        <taxon>Ecdysozoa</taxon>
        <taxon>Nematoda</taxon>
        <taxon>Chromadorea</taxon>
        <taxon>Rhabditida</taxon>
        <taxon>Rhabditina</taxon>
        <taxon>Rhabditomorpha</taxon>
        <taxon>Strongyloidea</taxon>
        <taxon>Trichostrongylidae</taxon>
        <taxon>Teladorsagia</taxon>
    </lineage>
</organism>
<reference evidence="1 2" key="1">
    <citation type="submission" date="2015-09" db="EMBL/GenBank/DDBJ databases">
        <title>Draft genome of the parasitic nematode Teladorsagia circumcincta isolate WARC Sus (inbred).</title>
        <authorList>
            <person name="Mitreva M."/>
        </authorList>
    </citation>
    <scope>NUCLEOTIDE SEQUENCE [LARGE SCALE GENOMIC DNA]</scope>
    <source>
        <strain evidence="1 2">S</strain>
    </source>
</reference>
<feature type="non-terminal residue" evidence="1">
    <location>
        <position position="1"/>
    </location>
</feature>
<name>A0A2G9U6Z2_TELCI</name>
<dbReference type="Proteomes" id="UP000230423">
    <property type="component" value="Unassembled WGS sequence"/>
</dbReference>
<evidence type="ECO:0000313" key="2">
    <source>
        <dbReference type="Proteomes" id="UP000230423"/>
    </source>
</evidence>
<dbReference type="AlphaFoldDB" id="A0A2G9U6Z2"/>
<dbReference type="SUPFAM" id="SSF51445">
    <property type="entry name" value="(Trans)glycosidases"/>
    <property type="match status" value="1"/>
</dbReference>
<protein>
    <recommendedName>
        <fullName evidence="3">Beta-N-acetylhexosaminidase</fullName>
    </recommendedName>
</protein>
<sequence length="347" mass="39076">VPILSGRDYPTSDDIFLKEFTAVLIREDATTSRARRLILEEENKVGNVLKDEQVSKDTAYGRIPRKGEKVMQSAQIPIDETVMIDPALIGSGQVVCLGNQEAVNLINQAIKQVLDIHLPYGMKHFHVGANEAFRYGTCNHSLKSLHKNETSEDLAIKHIKTLALYVKSIAEEVRILAWHDMFKKFSEAKIKHYKMGDVLELVIWEYSETLATMPHHSFLHMGQLFPKLWASSAFKGADFPAATFANVQLYETNNLNWLRKMRETRWKGAKAREIGEGVKLYYNGEDTKRNGVAIAVAESLKDHVSAVNRVSDRIMAVRIDTKEGYWSILSVYAPQAGCPGSEKDVSP</sequence>
<dbReference type="OrthoDB" id="5854863at2759"/>
<dbReference type="PANTHER" id="PTHR21040:SF4">
    <property type="entry name" value="BETA-N-ACETYLHEXOSAMINIDASE"/>
    <property type="match status" value="1"/>
</dbReference>
<dbReference type="InterPro" id="IPR038901">
    <property type="entry name" value="HEXDC-like"/>
</dbReference>
<evidence type="ECO:0000313" key="1">
    <source>
        <dbReference type="EMBL" id="PIO65958.1"/>
    </source>
</evidence>
<keyword evidence="2" id="KW-1185">Reference proteome</keyword>
<dbReference type="EMBL" id="KZ348602">
    <property type="protein sequence ID" value="PIO65958.1"/>
    <property type="molecule type" value="Genomic_DNA"/>
</dbReference>
<proteinExistence type="predicted"/>
<accession>A0A2G9U6Z2</accession>
<evidence type="ECO:0008006" key="3">
    <source>
        <dbReference type="Google" id="ProtNLM"/>
    </source>
</evidence>
<dbReference type="InterPro" id="IPR017853">
    <property type="entry name" value="GH"/>
</dbReference>
<dbReference type="Gene3D" id="3.20.20.80">
    <property type="entry name" value="Glycosidases"/>
    <property type="match status" value="1"/>
</dbReference>
<dbReference type="PANTHER" id="PTHR21040">
    <property type="entry name" value="BCDNA.GH04120"/>
    <property type="match status" value="1"/>
</dbReference>
<dbReference type="GO" id="GO:0015929">
    <property type="term" value="F:hexosaminidase activity"/>
    <property type="evidence" value="ECO:0007669"/>
    <property type="project" value="InterPro"/>
</dbReference>